<keyword evidence="1" id="KW-0808">Transferase</keyword>
<sequence length="240" mass="28806">TELALSPDIPLQAVLGNKDVEKFKLQNENPWIRSQLKIWTDVKQEYKLHDTLRIIRWCTYDPDFKPNQTDTGFRSWTTKGLTTHFPIMDKGQVKDFQTLKTSYNLGKWDFSKYLQIRHYLNQDIIRHVDEQEPVLNQILTAYQAKFKKGIISRLYKGLMSKKTHSSLYVKTKWEKEGKMEIPEEKWHSYCMTVWRCTNSYSWREFNWKCLLRFFITPKQKLSHTRGEPKCWRKCGDTEPN</sequence>
<feature type="non-terminal residue" evidence="1">
    <location>
        <position position="1"/>
    </location>
</feature>
<dbReference type="EMBL" id="AY497787">
    <property type="protein sequence ID" value="AAS78721.1"/>
    <property type="molecule type" value="Genomic_DNA"/>
</dbReference>
<reference evidence="1" key="1">
    <citation type="journal article" date="2004" name="J. Mol. Evol.">
        <title>Teleost fish genomes contain a diverse array of L1 retrotransposon lineages that exhibit a low copy number and high rate of turnover.</title>
        <authorList>
            <person name="Duvernell D.D."/>
            <person name="Pryor S.R."/>
            <person name="Adams S.M."/>
        </authorList>
    </citation>
    <scope>NUCLEOTIDE SEQUENCE</scope>
    <source>
        <strain evidence="1">Cv_B_26</strain>
    </source>
</reference>
<accession>Q64J06</accession>
<dbReference type="AlphaFoldDB" id="Q64J06"/>
<keyword evidence="1" id="KW-0548">Nucleotidyltransferase</keyword>
<protein>
    <submittedName>
        <fullName evidence="1">Reverse transcriptase</fullName>
    </submittedName>
</protein>
<proteinExistence type="predicted"/>
<evidence type="ECO:0000313" key="1">
    <source>
        <dbReference type="EMBL" id="AAS78721.1"/>
    </source>
</evidence>
<organism evidence="1">
    <name type="scientific">Cyprinodon variegatus</name>
    <name type="common">Sheepshead minnow</name>
    <dbReference type="NCBI Taxonomy" id="28743"/>
    <lineage>
        <taxon>Eukaryota</taxon>
        <taxon>Metazoa</taxon>
        <taxon>Chordata</taxon>
        <taxon>Craniata</taxon>
        <taxon>Vertebrata</taxon>
        <taxon>Euteleostomi</taxon>
        <taxon>Actinopterygii</taxon>
        <taxon>Neopterygii</taxon>
        <taxon>Teleostei</taxon>
        <taxon>Neoteleostei</taxon>
        <taxon>Acanthomorphata</taxon>
        <taxon>Ovalentaria</taxon>
        <taxon>Atherinomorphae</taxon>
        <taxon>Cyprinodontiformes</taxon>
        <taxon>Cyprinodontidae</taxon>
        <taxon>Cyprinodon</taxon>
    </lineage>
</organism>
<keyword evidence="1" id="KW-0695">RNA-directed DNA polymerase</keyword>
<name>Q64J06_CYPVA</name>
<feature type="non-terminal residue" evidence="1">
    <location>
        <position position="240"/>
    </location>
</feature>
<dbReference type="GO" id="GO:0003964">
    <property type="term" value="F:RNA-directed DNA polymerase activity"/>
    <property type="evidence" value="ECO:0007669"/>
    <property type="project" value="UniProtKB-KW"/>
</dbReference>